<evidence type="ECO:0000256" key="5">
    <source>
        <dbReference type="ARBA" id="ARBA00023128"/>
    </source>
</evidence>
<dbReference type="GO" id="GO:0005762">
    <property type="term" value="C:mitochondrial large ribosomal subunit"/>
    <property type="evidence" value="ECO:0007669"/>
    <property type="project" value="TreeGrafter"/>
</dbReference>
<reference evidence="9 10" key="1">
    <citation type="journal article" date="2023" name="Arcadia Sci">
        <title>De novo assembly of a long-read Amblyomma americanum tick genome.</title>
        <authorList>
            <person name="Chou S."/>
            <person name="Poskanzer K.E."/>
            <person name="Rollins M."/>
            <person name="Thuy-Boun P.S."/>
        </authorList>
    </citation>
    <scope>NUCLEOTIDE SEQUENCE [LARGE SCALE GENOMIC DNA]</scope>
    <source>
        <strain evidence="9">F_SG_1</strain>
        <tissue evidence="9">Salivary glands</tissue>
    </source>
</reference>
<dbReference type="AlphaFoldDB" id="A0AAQ4ECT4"/>
<dbReference type="Proteomes" id="UP001321473">
    <property type="component" value="Unassembled WGS sequence"/>
</dbReference>
<dbReference type="EMBL" id="JARKHS020018128">
    <property type="protein sequence ID" value="KAK8772551.1"/>
    <property type="molecule type" value="Genomic_DNA"/>
</dbReference>
<sequence length="207" mass="24452">MAATYSELATRQCRSRYKKRYAGEQGIIKPRGKQCTGKLWKRQTAQRTVEATAAAMSTILHSALQRLVARTPIQMSVRFWERKKYIRRYGYESPLHPPGYLPRLPKETKKLTAQPIYTPKDAWCERRALFGQNDYIDILGSGDVKPIDIMKGVPNWLRGFQGNEFQMLLRKRPIVYHWRKSRPTDFHNLNKRIRFLYKVLNHRTRSK</sequence>
<dbReference type="PANTHER" id="PTHR13409">
    <property type="entry name" value="MITOCHONDRIAL 39S RIBOSOMAL PROTEIN L51"/>
    <property type="match status" value="1"/>
</dbReference>
<comment type="similarity">
    <text evidence="2">Belongs to the mitochondrion-specific ribosomal protein mL51 family.</text>
</comment>
<evidence type="ECO:0000313" key="9">
    <source>
        <dbReference type="EMBL" id="KAK8772551.1"/>
    </source>
</evidence>
<comment type="subcellular location">
    <subcellularLocation>
        <location evidence="1">Mitochondrion</location>
    </subcellularLocation>
</comment>
<organism evidence="9 10">
    <name type="scientific">Amblyomma americanum</name>
    <name type="common">Lone star tick</name>
    <dbReference type="NCBI Taxonomy" id="6943"/>
    <lineage>
        <taxon>Eukaryota</taxon>
        <taxon>Metazoa</taxon>
        <taxon>Ecdysozoa</taxon>
        <taxon>Arthropoda</taxon>
        <taxon>Chelicerata</taxon>
        <taxon>Arachnida</taxon>
        <taxon>Acari</taxon>
        <taxon>Parasitiformes</taxon>
        <taxon>Ixodida</taxon>
        <taxon>Ixodoidea</taxon>
        <taxon>Ixodidae</taxon>
        <taxon>Amblyomminae</taxon>
        <taxon>Amblyomma</taxon>
    </lineage>
</organism>
<evidence type="ECO:0000313" key="10">
    <source>
        <dbReference type="Proteomes" id="UP001321473"/>
    </source>
</evidence>
<evidence type="ECO:0000256" key="7">
    <source>
        <dbReference type="ARBA" id="ARBA00035182"/>
    </source>
</evidence>
<gene>
    <name evidence="9" type="ORF">V5799_024209</name>
</gene>
<evidence type="ECO:0000256" key="1">
    <source>
        <dbReference type="ARBA" id="ARBA00004173"/>
    </source>
</evidence>
<name>A0AAQ4ECT4_AMBAM</name>
<dbReference type="GO" id="GO:0006412">
    <property type="term" value="P:translation"/>
    <property type="evidence" value="ECO:0007669"/>
    <property type="project" value="TreeGrafter"/>
</dbReference>
<keyword evidence="10" id="KW-1185">Reference proteome</keyword>
<evidence type="ECO:0000256" key="2">
    <source>
        <dbReference type="ARBA" id="ARBA00010972"/>
    </source>
</evidence>
<dbReference type="InterPro" id="IPR019373">
    <property type="entry name" value="Ribosomal_mL51"/>
</dbReference>
<dbReference type="Pfam" id="PF10244">
    <property type="entry name" value="MRP-L51"/>
    <property type="match status" value="1"/>
</dbReference>
<evidence type="ECO:0000256" key="8">
    <source>
        <dbReference type="ARBA" id="ARBA00035419"/>
    </source>
</evidence>
<proteinExistence type="inferred from homology"/>
<evidence type="ECO:0000256" key="4">
    <source>
        <dbReference type="ARBA" id="ARBA00022980"/>
    </source>
</evidence>
<keyword evidence="6" id="KW-0687">Ribonucleoprotein</keyword>
<keyword evidence="5" id="KW-0496">Mitochondrion</keyword>
<evidence type="ECO:0000256" key="3">
    <source>
        <dbReference type="ARBA" id="ARBA00022946"/>
    </source>
</evidence>
<keyword evidence="4" id="KW-0689">Ribosomal protein</keyword>
<accession>A0AAQ4ECT4</accession>
<keyword evidence="3" id="KW-0809">Transit peptide</keyword>
<dbReference type="GO" id="GO:0003735">
    <property type="term" value="F:structural constituent of ribosome"/>
    <property type="evidence" value="ECO:0007669"/>
    <property type="project" value="InterPro"/>
</dbReference>
<protein>
    <recommendedName>
        <fullName evidence="7">Large ribosomal subunit protein mL51</fullName>
    </recommendedName>
    <alternativeName>
        <fullName evidence="8">39S ribosomal protein L51, mitochondrial</fullName>
    </alternativeName>
</protein>
<comment type="caution">
    <text evidence="9">The sequence shown here is derived from an EMBL/GenBank/DDBJ whole genome shotgun (WGS) entry which is preliminary data.</text>
</comment>
<dbReference type="PANTHER" id="PTHR13409:SF0">
    <property type="entry name" value="LARGE RIBOSOMAL SUBUNIT PROTEIN ML51"/>
    <property type="match status" value="1"/>
</dbReference>
<evidence type="ECO:0000256" key="6">
    <source>
        <dbReference type="ARBA" id="ARBA00023274"/>
    </source>
</evidence>